<feature type="region of interest" description="Disordered" evidence="2">
    <location>
        <begin position="737"/>
        <end position="762"/>
    </location>
</feature>
<organism evidence="5">
    <name type="scientific">Brachypodium distachyon</name>
    <name type="common">Purple false brome</name>
    <name type="synonym">Trachynia distachya</name>
    <dbReference type="NCBI Taxonomy" id="15368"/>
    <lineage>
        <taxon>Eukaryota</taxon>
        <taxon>Viridiplantae</taxon>
        <taxon>Streptophyta</taxon>
        <taxon>Embryophyta</taxon>
        <taxon>Tracheophyta</taxon>
        <taxon>Spermatophyta</taxon>
        <taxon>Magnoliopsida</taxon>
        <taxon>Liliopsida</taxon>
        <taxon>Poales</taxon>
        <taxon>Poaceae</taxon>
        <taxon>BOP clade</taxon>
        <taxon>Pooideae</taxon>
        <taxon>Stipodae</taxon>
        <taxon>Brachypodieae</taxon>
        <taxon>Brachypodium</taxon>
    </lineage>
</organism>
<dbReference type="Proteomes" id="UP000008810">
    <property type="component" value="Chromosome 2"/>
</dbReference>
<feature type="region of interest" description="Disordered" evidence="2">
    <location>
        <begin position="670"/>
        <end position="702"/>
    </location>
</feature>
<evidence type="ECO:0000313" key="6">
    <source>
        <dbReference type="EnsemblPlants" id="PNT72317"/>
    </source>
</evidence>
<evidence type="ECO:0000259" key="4">
    <source>
        <dbReference type="PROSITE" id="PS50966"/>
    </source>
</evidence>
<keyword evidence="1" id="KW-0863">Zinc-finger</keyword>
<evidence type="ECO:0000256" key="3">
    <source>
        <dbReference type="SAM" id="SignalP"/>
    </source>
</evidence>
<dbReference type="InterPro" id="IPR018289">
    <property type="entry name" value="MULE_transposase_dom"/>
</dbReference>
<feature type="domain" description="SWIM-type" evidence="4">
    <location>
        <begin position="522"/>
        <end position="557"/>
    </location>
</feature>
<reference evidence="5 6" key="1">
    <citation type="journal article" date="2010" name="Nature">
        <title>Genome sequencing and analysis of the model grass Brachypodium distachyon.</title>
        <authorList>
            <consortium name="International Brachypodium Initiative"/>
        </authorList>
    </citation>
    <scope>NUCLEOTIDE SEQUENCE [LARGE SCALE GENOMIC DNA]</scope>
    <source>
        <strain evidence="5 6">Bd21</strain>
    </source>
</reference>
<dbReference type="STRING" id="15368.A0A2K2DDH1"/>
<reference evidence="5" key="2">
    <citation type="submission" date="2017-06" db="EMBL/GenBank/DDBJ databases">
        <title>WGS assembly of Brachypodium distachyon.</title>
        <authorList>
            <consortium name="The International Brachypodium Initiative"/>
            <person name="Lucas S."/>
            <person name="Harmon-Smith M."/>
            <person name="Lail K."/>
            <person name="Tice H."/>
            <person name="Grimwood J."/>
            <person name="Bruce D."/>
            <person name="Barry K."/>
            <person name="Shu S."/>
            <person name="Lindquist E."/>
            <person name="Wang M."/>
            <person name="Pitluck S."/>
            <person name="Vogel J.P."/>
            <person name="Garvin D.F."/>
            <person name="Mockler T.C."/>
            <person name="Schmutz J."/>
            <person name="Rokhsar D."/>
            <person name="Bevan M.W."/>
        </authorList>
    </citation>
    <scope>NUCLEOTIDE SEQUENCE</scope>
    <source>
        <strain evidence="5">Bd21</strain>
    </source>
</reference>
<reference evidence="6" key="3">
    <citation type="submission" date="2018-08" db="UniProtKB">
        <authorList>
            <consortium name="EnsemblPlants"/>
        </authorList>
    </citation>
    <scope>IDENTIFICATION</scope>
    <source>
        <strain evidence="6">cv. Bd21</strain>
    </source>
</reference>
<dbReference type="InParanoid" id="A0A2K2DDH1"/>
<name>A0A2K2DDH1_BRADI</name>
<keyword evidence="1" id="KW-0479">Metal-binding</keyword>
<feature type="signal peptide" evidence="3">
    <location>
        <begin position="1"/>
        <end position="33"/>
    </location>
</feature>
<evidence type="ECO:0000256" key="1">
    <source>
        <dbReference type="PROSITE-ProRule" id="PRU00325"/>
    </source>
</evidence>
<feature type="compositionally biased region" description="Basic residues" evidence="2">
    <location>
        <begin position="689"/>
        <end position="699"/>
    </location>
</feature>
<accession>A0A2K2DDH1</accession>
<keyword evidence="1" id="KW-0862">Zinc</keyword>
<protein>
    <recommendedName>
        <fullName evidence="4">SWIM-type domain-containing protein</fullName>
    </recommendedName>
</protein>
<evidence type="ECO:0000313" key="7">
    <source>
        <dbReference type="Proteomes" id="UP000008810"/>
    </source>
</evidence>
<dbReference type="Gramene" id="PNT72317">
    <property type="protein sequence ID" value="PNT72317"/>
    <property type="gene ID" value="BRADI_2g42646v3"/>
</dbReference>
<dbReference type="SMART" id="SM00343">
    <property type="entry name" value="ZnF_C2HC"/>
    <property type="match status" value="2"/>
</dbReference>
<dbReference type="GO" id="GO:0008270">
    <property type="term" value="F:zinc ion binding"/>
    <property type="evidence" value="ECO:0007669"/>
    <property type="project" value="UniProtKB-KW"/>
</dbReference>
<sequence>MVLRADVRDQGVCFGWQLAAVLLLLGVATGGDGEGGSTMLPPAYAARVRGRSGPDSCVGSPREIGAVENASRNAPAIGLGKHIFEPVIGTVFDSLAEAYDFYNLYSWEKSRGEGSRCACPAIMRMHWSDDHGWSVVLHRADHNHHLSGTCGEKMHWNSLRRIDQATKDTVKHFMENNISLSKGHYILGSMNGSMDTLPFTKKAPHIVCQKVNREQRDDDMKKTTDLFRKMHDADPDFAFRLQLDQEGRVVNLIWTSGRSRRQYSCFGDVVIFDTTYTTNRYTMPFGLFVGVKIHYQTVIFAGILMREETIEGFNWAFAEFVSLMGGKPPVTMLTDQCRAMEVAIGMTLPGMRHRWCKWHVFRKAKEELGGIDSKKNGFKQAFNNAINEMLRVDEFEKAWGELKWAKPFFKDKYCGRMTSTQRVESANHMLKVYVPKHSSMNKFVSQYDKLRKDRNEATGCARGGWPIERHASKIYTRAVMRHFKDELVKGQSFIPKELEAGKLYDLQHAYAEHKPSWSRSSFIVRIEDDEHYHCECGLYPHAGMLCGHVIRLMIHLGVRRVPDCHIMKRWTKNERDLPDVLFDGGSGDLRPVLPRSLMQNLMRVIVLELLKMGNKSDEASRIVMKHVTAAKCELRNTEMETPPVYYSSECEDGVKSRRPMSRPLDPVKGLAEHGPFTDDGVAIREPLVNRRRGRPKGNRYKSCLDSAPRKTCANVAAADRLEGLSKQTVFCRKCRKPGHNAATCRGDARESQQPEGGPVKKARRQNRCGRCKGLGHNAATCAVRVKCFWQVENQM</sequence>
<dbReference type="PROSITE" id="PS50966">
    <property type="entry name" value="ZF_SWIM"/>
    <property type="match status" value="1"/>
</dbReference>
<keyword evidence="7" id="KW-1185">Reference proteome</keyword>
<dbReference type="InterPro" id="IPR001878">
    <property type="entry name" value="Znf_CCHC"/>
</dbReference>
<dbReference type="Pfam" id="PF10551">
    <property type="entry name" value="MULE"/>
    <property type="match status" value="1"/>
</dbReference>
<dbReference type="Gene3D" id="4.10.60.10">
    <property type="entry name" value="Zinc finger, CCHC-type"/>
    <property type="match status" value="1"/>
</dbReference>
<dbReference type="AlphaFoldDB" id="A0A2K2DDH1"/>
<dbReference type="PANTHER" id="PTHR47482">
    <property type="entry name" value="OS11G0632001 PROTEIN"/>
    <property type="match status" value="1"/>
</dbReference>
<dbReference type="PANTHER" id="PTHR47482:SF5">
    <property type="entry name" value="FAR1 DOMAIN-CONTAINING PROTEIN"/>
    <property type="match status" value="1"/>
</dbReference>
<gene>
    <name evidence="5" type="ORF">BRADI_2g42646v3</name>
</gene>
<dbReference type="GO" id="GO:0003676">
    <property type="term" value="F:nucleic acid binding"/>
    <property type="evidence" value="ECO:0007669"/>
    <property type="project" value="InterPro"/>
</dbReference>
<dbReference type="EMBL" id="CM000881">
    <property type="protein sequence ID" value="PNT72317.1"/>
    <property type="molecule type" value="Genomic_DNA"/>
</dbReference>
<dbReference type="EnsemblPlants" id="PNT72317">
    <property type="protein sequence ID" value="PNT72317"/>
    <property type="gene ID" value="BRADI_2g42646v3"/>
</dbReference>
<keyword evidence="3" id="KW-0732">Signal</keyword>
<feature type="chain" id="PRO_5033762407" description="SWIM-type domain-containing protein" evidence="3">
    <location>
        <begin position="34"/>
        <end position="795"/>
    </location>
</feature>
<evidence type="ECO:0000256" key="2">
    <source>
        <dbReference type="SAM" id="MobiDB-lite"/>
    </source>
</evidence>
<evidence type="ECO:0000313" key="5">
    <source>
        <dbReference type="EMBL" id="PNT72317.1"/>
    </source>
</evidence>
<dbReference type="InterPro" id="IPR007527">
    <property type="entry name" value="Znf_SWIM"/>
</dbReference>
<dbReference type="OrthoDB" id="689210at2759"/>
<proteinExistence type="predicted"/>